<accession>F2L368</accession>
<dbReference type="InterPro" id="IPR002347">
    <property type="entry name" value="SDR_fam"/>
</dbReference>
<evidence type="ECO:0000313" key="5">
    <source>
        <dbReference type="Proteomes" id="UP000008138"/>
    </source>
</evidence>
<protein>
    <submittedName>
        <fullName evidence="4">3-ketoacyl-(Acyl-carrier-protein) reductase</fullName>
    </submittedName>
</protein>
<dbReference type="STRING" id="999630.TUZN_0431"/>
<dbReference type="Proteomes" id="UP000008138">
    <property type="component" value="Chromosome"/>
</dbReference>
<dbReference type="NCBIfam" id="NF005559">
    <property type="entry name" value="PRK07231.1"/>
    <property type="match status" value="1"/>
</dbReference>
<dbReference type="NCBIfam" id="NF005056">
    <property type="entry name" value="PRK06463.1"/>
    <property type="match status" value="1"/>
</dbReference>
<organism evidence="4 5">
    <name type="scientific">Thermoproteus uzoniensis (strain 768-20)</name>
    <dbReference type="NCBI Taxonomy" id="999630"/>
    <lineage>
        <taxon>Archaea</taxon>
        <taxon>Thermoproteota</taxon>
        <taxon>Thermoprotei</taxon>
        <taxon>Thermoproteales</taxon>
        <taxon>Thermoproteaceae</taxon>
        <taxon>Thermoproteus</taxon>
    </lineage>
</organism>
<dbReference type="InterPro" id="IPR057326">
    <property type="entry name" value="KR_dom"/>
</dbReference>
<dbReference type="HOGENOM" id="CLU_010194_1_3_2"/>
<dbReference type="PANTHER" id="PTHR43639">
    <property type="entry name" value="OXIDOREDUCTASE, SHORT-CHAIN DEHYDROGENASE/REDUCTASE FAMILY (AFU_ORTHOLOGUE AFUA_5G02870)"/>
    <property type="match status" value="1"/>
</dbReference>
<dbReference type="PANTHER" id="PTHR43639:SF1">
    <property type="entry name" value="SHORT-CHAIN DEHYDROGENASE_REDUCTASE FAMILY PROTEIN"/>
    <property type="match status" value="1"/>
</dbReference>
<dbReference type="PRINTS" id="PR00080">
    <property type="entry name" value="SDRFAMILY"/>
</dbReference>
<keyword evidence="2" id="KW-0560">Oxidoreductase</keyword>
<feature type="domain" description="Ketoreductase" evidence="3">
    <location>
        <begin position="6"/>
        <end position="187"/>
    </location>
</feature>
<reference key="2">
    <citation type="submission" date="2011-03" db="EMBL/GenBank/DDBJ databases">
        <title>Complete genome sequence of the thermoacidophilic crenarchaeon Thermoproteus uzoniensis 768-20.</title>
        <authorList>
            <person name="Mardanov A.V."/>
            <person name="Gumerov V.M."/>
            <person name="Beletsky A.V."/>
            <person name="Prokofeva M.I."/>
            <person name="Bonch-Osmolovskaya E.A."/>
            <person name="Ravin N.V."/>
            <person name="Skryabin K.G."/>
        </authorList>
    </citation>
    <scope>NUCLEOTIDE SEQUENCE</scope>
    <source>
        <strain>768-20</strain>
    </source>
</reference>
<dbReference type="eggNOG" id="arCOG01259">
    <property type="taxonomic scope" value="Archaea"/>
</dbReference>
<evidence type="ECO:0000259" key="3">
    <source>
        <dbReference type="SMART" id="SM00822"/>
    </source>
</evidence>
<dbReference type="OrthoDB" id="10157at2157"/>
<dbReference type="EMBL" id="CP002590">
    <property type="protein sequence ID" value="AEA11927.1"/>
    <property type="molecule type" value="Genomic_DNA"/>
</dbReference>
<dbReference type="Gene3D" id="3.40.50.720">
    <property type="entry name" value="NAD(P)-binding Rossmann-like Domain"/>
    <property type="match status" value="1"/>
</dbReference>
<dbReference type="Pfam" id="PF13561">
    <property type="entry name" value="adh_short_C2"/>
    <property type="match status" value="1"/>
</dbReference>
<dbReference type="GO" id="GO:0016491">
    <property type="term" value="F:oxidoreductase activity"/>
    <property type="evidence" value="ECO:0007669"/>
    <property type="project" value="UniProtKB-KW"/>
</dbReference>
<dbReference type="KEGG" id="tuz:TUZN_0431"/>
<reference evidence="4 5" key="1">
    <citation type="journal article" date="2011" name="J. Bacteriol.">
        <title>Complete genome sequence of the thermoacidophilic crenarchaeon Thermoproteus uzoniensis 768-20.</title>
        <authorList>
            <person name="Mardanov A.V."/>
            <person name="Gumerov V.M."/>
            <person name="Beletsky A.V."/>
            <person name="Prokofeva M.I."/>
            <person name="Bonch-Osmolovskaya E.A."/>
            <person name="Ravin N.V."/>
            <person name="Skryabin K.G."/>
        </authorList>
    </citation>
    <scope>NUCLEOTIDE SEQUENCE [LARGE SCALE GENOMIC DNA]</scope>
    <source>
        <strain evidence="4 5">768-20</strain>
    </source>
</reference>
<dbReference type="AlphaFoldDB" id="F2L368"/>
<evidence type="ECO:0000256" key="1">
    <source>
        <dbReference type="ARBA" id="ARBA00006484"/>
    </source>
</evidence>
<dbReference type="FunFam" id="3.40.50.720:FF:000084">
    <property type="entry name" value="Short-chain dehydrogenase reductase"/>
    <property type="match status" value="1"/>
</dbReference>
<keyword evidence="5" id="KW-1185">Reference proteome</keyword>
<proteinExistence type="inferred from homology"/>
<dbReference type="GeneID" id="10359976"/>
<dbReference type="InterPro" id="IPR036291">
    <property type="entry name" value="NAD(P)-bd_dom_sf"/>
</dbReference>
<evidence type="ECO:0000256" key="2">
    <source>
        <dbReference type="ARBA" id="ARBA00023002"/>
    </source>
</evidence>
<dbReference type="SUPFAM" id="SSF51735">
    <property type="entry name" value="NAD(P)-binding Rossmann-fold domains"/>
    <property type="match status" value="1"/>
</dbReference>
<gene>
    <name evidence="4" type="ordered locus">TUZN_0431</name>
</gene>
<dbReference type="PRINTS" id="PR00081">
    <property type="entry name" value="GDHRDH"/>
</dbReference>
<sequence>MSLSGKVALVTGASRGIGAAIARELRSRGARVAINYNSSREAAEALRRELGEGAEIFKADVSKRQEIKKMVEDVVRTFGGLDIVVNNAGVMELMPFEQLDEERFDKMWYINVKGPIYVTLEALPYLKRSRGVVINIASIAGLGTALTNTTYYAVTKAAVIMLTRRLAFDLAPYGIRVNAVAPSWIETDLTTRGRTREEVERAKSDIVNRTALRSVAIPSDIAKAVAFLASDEARFITGQVLVVDGGRIDYLTHSV</sequence>
<evidence type="ECO:0000313" key="4">
    <source>
        <dbReference type="EMBL" id="AEA11927.1"/>
    </source>
</evidence>
<name>F2L368_THEU7</name>
<dbReference type="SMART" id="SM00822">
    <property type="entry name" value="PKS_KR"/>
    <property type="match status" value="1"/>
</dbReference>
<dbReference type="CDD" id="cd05233">
    <property type="entry name" value="SDR_c"/>
    <property type="match status" value="1"/>
</dbReference>
<comment type="similarity">
    <text evidence="1">Belongs to the short-chain dehydrogenases/reductases (SDR) family.</text>
</comment>
<dbReference type="RefSeq" id="WP_013679263.1">
    <property type="nucleotide sequence ID" value="NC_015315.1"/>
</dbReference>